<organism evidence="1 2">
    <name type="scientific">Actinoallomurus spadix</name>
    <dbReference type="NCBI Taxonomy" id="79912"/>
    <lineage>
        <taxon>Bacteria</taxon>
        <taxon>Bacillati</taxon>
        <taxon>Actinomycetota</taxon>
        <taxon>Actinomycetes</taxon>
        <taxon>Streptosporangiales</taxon>
        <taxon>Thermomonosporaceae</taxon>
        <taxon>Actinoallomurus</taxon>
    </lineage>
</organism>
<dbReference type="EMBL" id="BAAABM010000055">
    <property type="protein sequence ID" value="GAA0361953.1"/>
    <property type="molecule type" value="Genomic_DNA"/>
</dbReference>
<dbReference type="RefSeq" id="WP_252807998.1">
    <property type="nucleotide sequence ID" value="NZ_BAAABM010000055.1"/>
</dbReference>
<keyword evidence="2" id="KW-1185">Reference proteome</keyword>
<gene>
    <name evidence="1" type="ORF">GCM10010151_59970</name>
</gene>
<dbReference type="Proteomes" id="UP001501822">
    <property type="component" value="Unassembled WGS sequence"/>
</dbReference>
<dbReference type="InterPro" id="IPR004304">
    <property type="entry name" value="FmdA_AmdA"/>
</dbReference>
<sequence length="209" mass="21798">MLFTPAAPVPTVHDVPGHDRWHPEITPVAELIAGGSVRMRCQGGELLCGPVAVVGAEPGDLLMVEVLGIGRTDGRSVTGAHPGVLGLAPSHAMLRDPDGDPAGAALGRLAPATAGYAHVAAYRDRASCRALTSRSQILLPVHVPGARLSVGDLHFPERGRCRTAGGWIDLRVHLTKRGVERFRVTEPVLMPLTTSSLDATVAGLTADVA</sequence>
<dbReference type="PANTHER" id="PTHR31891:SF1">
    <property type="entry name" value="FORMAMIDASE C869.04-RELATED"/>
    <property type="match status" value="1"/>
</dbReference>
<dbReference type="Gene3D" id="2.60.120.580">
    <property type="entry name" value="Acetamidase/Formamidase-like domains"/>
    <property type="match status" value="1"/>
</dbReference>
<accession>A0ABN0XER4</accession>
<evidence type="ECO:0000313" key="1">
    <source>
        <dbReference type="EMBL" id="GAA0361953.1"/>
    </source>
</evidence>
<comment type="caution">
    <text evidence="1">The sequence shown here is derived from an EMBL/GenBank/DDBJ whole genome shotgun (WGS) entry which is preliminary data.</text>
</comment>
<name>A0ABN0XER4_9ACTN</name>
<reference evidence="1 2" key="1">
    <citation type="journal article" date="2019" name="Int. J. Syst. Evol. Microbiol.">
        <title>The Global Catalogue of Microorganisms (GCM) 10K type strain sequencing project: providing services to taxonomists for standard genome sequencing and annotation.</title>
        <authorList>
            <consortium name="The Broad Institute Genomics Platform"/>
            <consortium name="The Broad Institute Genome Sequencing Center for Infectious Disease"/>
            <person name="Wu L."/>
            <person name="Ma J."/>
        </authorList>
    </citation>
    <scope>NUCLEOTIDE SEQUENCE [LARGE SCALE GENOMIC DNA]</scope>
    <source>
        <strain evidence="1 2">JCM 3146</strain>
    </source>
</reference>
<evidence type="ECO:0008006" key="3">
    <source>
        <dbReference type="Google" id="ProtNLM"/>
    </source>
</evidence>
<protein>
    <recommendedName>
        <fullName evidence="3">Formamidase</fullName>
    </recommendedName>
</protein>
<dbReference type="Pfam" id="PF03069">
    <property type="entry name" value="FmdA_AmdA"/>
    <property type="match status" value="1"/>
</dbReference>
<evidence type="ECO:0000313" key="2">
    <source>
        <dbReference type="Proteomes" id="UP001501822"/>
    </source>
</evidence>
<proteinExistence type="predicted"/>
<dbReference type="SUPFAM" id="SSF141130">
    <property type="entry name" value="Acetamidase/Formamidase-like"/>
    <property type="match status" value="1"/>
</dbReference>
<dbReference type="PANTHER" id="PTHR31891">
    <property type="entry name" value="FORMAMIDASE C869.04-RELATED"/>
    <property type="match status" value="1"/>
</dbReference>